<evidence type="ECO:0000313" key="11">
    <source>
        <dbReference type="EMBL" id="KZZ92388.1"/>
    </source>
</evidence>
<reference evidence="11 12" key="1">
    <citation type="journal article" date="2016" name="Genome Biol. Evol.">
        <title>Divergent and convergent evolution of fungal pathogenicity.</title>
        <authorList>
            <person name="Shang Y."/>
            <person name="Xiao G."/>
            <person name="Zheng P."/>
            <person name="Cen K."/>
            <person name="Zhan S."/>
            <person name="Wang C."/>
        </authorList>
    </citation>
    <scope>NUCLEOTIDE SEQUENCE [LARGE SCALE GENOMIC DNA]</scope>
    <source>
        <strain evidence="11 12">ARSEF 7405</strain>
    </source>
</reference>
<dbReference type="EC" id="3.1.1.5" evidence="2 8"/>
<dbReference type="Gene3D" id="3.40.1090.10">
    <property type="entry name" value="Cytosolic phospholipase A2 catalytic domain"/>
    <property type="match status" value="2"/>
</dbReference>
<dbReference type="PANTHER" id="PTHR10728">
    <property type="entry name" value="CYTOSOLIC PHOSPHOLIPASE A2"/>
    <property type="match status" value="1"/>
</dbReference>
<evidence type="ECO:0000256" key="7">
    <source>
        <dbReference type="PROSITE-ProRule" id="PRU00555"/>
    </source>
</evidence>
<dbReference type="PANTHER" id="PTHR10728:SF40">
    <property type="entry name" value="PATATIN FAMILY PROTEIN"/>
    <property type="match status" value="1"/>
</dbReference>
<keyword evidence="5 7" id="KW-0443">Lipid metabolism</keyword>
<feature type="compositionally biased region" description="Low complexity" evidence="9">
    <location>
        <begin position="29"/>
        <end position="43"/>
    </location>
</feature>
<evidence type="ECO:0000256" key="5">
    <source>
        <dbReference type="ARBA" id="ARBA00023098"/>
    </source>
</evidence>
<keyword evidence="12" id="KW-1185">Reference proteome</keyword>
<feature type="region of interest" description="Disordered" evidence="9">
    <location>
        <begin position="693"/>
        <end position="717"/>
    </location>
</feature>
<evidence type="ECO:0000256" key="9">
    <source>
        <dbReference type="SAM" id="MobiDB-lite"/>
    </source>
</evidence>
<keyword evidence="4 7" id="KW-0442">Lipid degradation</keyword>
<organism evidence="11 12">
    <name type="scientific">Ascosphaera apis ARSEF 7405</name>
    <dbReference type="NCBI Taxonomy" id="392613"/>
    <lineage>
        <taxon>Eukaryota</taxon>
        <taxon>Fungi</taxon>
        <taxon>Dikarya</taxon>
        <taxon>Ascomycota</taxon>
        <taxon>Pezizomycotina</taxon>
        <taxon>Eurotiomycetes</taxon>
        <taxon>Eurotiomycetidae</taxon>
        <taxon>Onygenales</taxon>
        <taxon>Ascosphaeraceae</taxon>
        <taxon>Ascosphaera</taxon>
    </lineage>
</organism>
<evidence type="ECO:0000256" key="2">
    <source>
        <dbReference type="ARBA" id="ARBA00013274"/>
    </source>
</evidence>
<feature type="compositionally biased region" description="Polar residues" evidence="9">
    <location>
        <begin position="750"/>
        <end position="759"/>
    </location>
</feature>
<evidence type="ECO:0000256" key="8">
    <source>
        <dbReference type="RuleBase" id="RU362103"/>
    </source>
</evidence>
<dbReference type="EMBL" id="AZGZ01000011">
    <property type="protein sequence ID" value="KZZ92388.1"/>
    <property type="molecule type" value="Genomic_DNA"/>
</dbReference>
<keyword evidence="3 7" id="KW-0378">Hydrolase</keyword>
<feature type="compositionally biased region" description="Basic and acidic residues" evidence="9">
    <location>
        <begin position="615"/>
        <end position="655"/>
    </location>
</feature>
<comment type="caution">
    <text evidence="11">The sequence shown here is derived from an EMBL/GenBank/DDBJ whole genome shotgun (WGS) entry which is preliminary data.</text>
</comment>
<dbReference type="GO" id="GO:0005829">
    <property type="term" value="C:cytosol"/>
    <property type="evidence" value="ECO:0007669"/>
    <property type="project" value="TreeGrafter"/>
</dbReference>
<dbReference type="GO" id="GO:0004623">
    <property type="term" value="F:phospholipase A2 activity"/>
    <property type="evidence" value="ECO:0007669"/>
    <property type="project" value="TreeGrafter"/>
</dbReference>
<feature type="region of interest" description="Disordered" evidence="9">
    <location>
        <begin position="607"/>
        <end position="659"/>
    </location>
</feature>
<dbReference type="Pfam" id="PF01735">
    <property type="entry name" value="PLA2_B"/>
    <property type="match status" value="1"/>
</dbReference>
<dbReference type="InterPro" id="IPR002642">
    <property type="entry name" value="LysoPLipase_cat_dom"/>
</dbReference>
<keyword evidence="11" id="KW-0808">Transferase</keyword>
<feature type="region of interest" description="Disordered" evidence="9">
    <location>
        <begin position="750"/>
        <end position="773"/>
    </location>
</feature>
<evidence type="ECO:0000313" key="12">
    <source>
        <dbReference type="Proteomes" id="UP000242877"/>
    </source>
</evidence>
<feature type="compositionally biased region" description="Basic and acidic residues" evidence="9">
    <location>
        <begin position="760"/>
        <end position="773"/>
    </location>
</feature>
<dbReference type="GO" id="GO:0046475">
    <property type="term" value="P:glycerophospholipid catabolic process"/>
    <property type="evidence" value="ECO:0007669"/>
    <property type="project" value="TreeGrafter"/>
</dbReference>
<dbReference type="OrthoDB" id="6121437at2759"/>
<dbReference type="SMART" id="SM00022">
    <property type="entry name" value="PLAc"/>
    <property type="match status" value="1"/>
</dbReference>
<evidence type="ECO:0000256" key="3">
    <source>
        <dbReference type="ARBA" id="ARBA00022801"/>
    </source>
</evidence>
<evidence type="ECO:0000256" key="1">
    <source>
        <dbReference type="ARBA" id="ARBA00008780"/>
    </source>
</evidence>
<dbReference type="VEuPathDB" id="FungiDB:AAP_03043"/>
<dbReference type="Proteomes" id="UP000242877">
    <property type="component" value="Unassembled WGS sequence"/>
</dbReference>
<feature type="compositionally biased region" description="Polar residues" evidence="9">
    <location>
        <begin position="17"/>
        <end position="28"/>
    </location>
</feature>
<evidence type="ECO:0000259" key="10">
    <source>
        <dbReference type="PROSITE" id="PS51210"/>
    </source>
</evidence>
<evidence type="ECO:0000256" key="4">
    <source>
        <dbReference type="ARBA" id="ARBA00022963"/>
    </source>
</evidence>
<comment type="similarity">
    <text evidence="1 8">Belongs to the lysophospholipase family.</text>
</comment>
<sequence length="828" mass="91442">MFSQWSGGKEEDLKGEQPNQPDQAKGTNSQSPSSSQTQSVSSSDPPPLSQRVQETFSANFQRLPSLQGLSGLSGKLPAAPDFSNTLIDKVLTIRRHLSDVPDSLASEIWTDARDPSKNPEILREAAVRIASELCPEEKEFLDKRREHVRKSFAKFIGVPESEVEAEDVPSIGVATSGGSLRALCANSGTLAAAQEDGLWDCITYTTGLSSGCWLLALYFSSFIGQDFHKLIDHLRERLPLPTIWPPDGIDALVDEKTGKFLLAGLVEKMRETPHFDLGVVDLFGLFTGYKLFLPSDPNKLQLTDLKLSAQAKYLSEGQQPLPIYTAGRHENPPERADPRFSGASISDEEVKALEAKENEATFQIWEFSPYELYSEELGAGIPTWATGRHFNKGKQITTDKVKGEENDKKKVNMENEGKGIGAPELKTPYLLGLWGSAFCATMARWYSEFRPLLSDLPGPGPRALERFDKIMAGYSNQLGRMQPVDSAIIPNYFTGLTPEQLAPTTPRSIFDTDNGDPGLRFTDAGMSGRMPIYPLLRKGREVDVIIALDASADIGGKGWGDDGIISEVDGYTLQRGIKAEAVKRGWPFKDTSTDEIADILENARVRGGEAATGWRKAENKRTKTKDLKATGEGKEGEQQKDKEDVLSDDTAERPEGSGFDYCNVYIGQASWRHTDGDKPPPWKFEFDMPDVHSYESAQKASDSSDPSSPPMFEPSTETPAKTVIYMPLLPNKDAPPLKIPPQPASWLSGSILGSWTSSGEESKQPETRSIDPTKEDFMSTWNFEYTPDQVDAVANLARTNYEVSREKIKRVLKGAWEAKKRTRKALNK</sequence>
<dbReference type="SUPFAM" id="SSF52151">
    <property type="entry name" value="FabD/lysophospholipase-like"/>
    <property type="match status" value="1"/>
</dbReference>
<protein>
    <recommendedName>
        <fullName evidence="2 8">Lysophospholipase</fullName>
        <ecNumber evidence="2 8">3.1.1.5</ecNumber>
    </recommendedName>
</protein>
<dbReference type="GO" id="GO:0016740">
    <property type="term" value="F:transferase activity"/>
    <property type="evidence" value="ECO:0007669"/>
    <property type="project" value="UniProtKB-KW"/>
</dbReference>
<feature type="domain" description="PLA2c" evidence="10">
    <location>
        <begin position="119"/>
        <end position="676"/>
    </location>
</feature>
<dbReference type="AlphaFoldDB" id="A0A167ZAA3"/>
<accession>A0A167ZAA3</accession>
<feature type="region of interest" description="Disordered" evidence="9">
    <location>
        <begin position="1"/>
        <end position="50"/>
    </location>
</feature>
<dbReference type="InterPro" id="IPR016035">
    <property type="entry name" value="Acyl_Trfase/lysoPLipase"/>
</dbReference>
<name>A0A167ZAA3_9EURO</name>
<dbReference type="GO" id="GO:0004622">
    <property type="term" value="F:phosphatidylcholine lysophospholipase activity"/>
    <property type="evidence" value="ECO:0007669"/>
    <property type="project" value="UniProtKB-EC"/>
</dbReference>
<dbReference type="PROSITE" id="PS51210">
    <property type="entry name" value="PLA2C"/>
    <property type="match status" value="1"/>
</dbReference>
<proteinExistence type="inferred from homology"/>
<comment type="catalytic activity">
    <reaction evidence="6 8">
        <text>a 1-acyl-sn-glycero-3-phosphocholine + H2O = sn-glycerol 3-phosphocholine + a fatty acid + H(+)</text>
        <dbReference type="Rhea" id="RHEA:15177"/>
        <dbReference type="ChEBI" id="CHEBI:15377"/>
        <dbReference type="ChEBI" id="CHEBI:15378"/>
        <dbReference type="ChEBI" id="CHEBI:16870"/>
        <dbReference type="ChEBI" id="CHEBI:28868"/>
        <dbReference type="ChEBI" id="CHEBI:58168"/>
        <dbReference type="EC" id="3.1.1.5"/>
    </reaction>
</comment>
<gene>
    <name evidence="11" type="ORF">AAP_03043</name>
</gene>
<evidence type="ECO:0000256" key="6">
    <source>
        <dbReference type="ARBA" id="ARBA00049531"/>
    </source>
</evidence>